<comment type="catalytic activity">
    <reaction evidence="12">
        <text>Couples ATP hydrolysis with the unwinding of duplex DNA by translocating in the 3'-5' direction.</text>
        <dbReference type="EC" id="5.6.2.4"/>
    </reaction>
</comment>
<dbReference type="Gene3D" id="3.40.1440.60">
    <property type="entry name" value="PriA, 3(prime) DNA-binding domain"/>
    <property type="match status" value="1"/>
</dbReference>
<dbReference type="EMBL" id="PQCO01000261">
    <property type="protein sequence ID" value="PUD99357.1"/>
    <property type="molecule type" value="Genomic_DNA"/>
</dbReference>
<feature type="binding site" evidence="12">
    <location>
        <position position="444"/>
    </location>
    <ligand>
        <name>Zn(2+)</name>
        <dbReference type="ChEBI" id="CHEBI:29105"/>
        <label>1</label>
    </ligand>
</feature>
<dbReference type="Pfam" id="PF18074">
    <property type="entry name" value="PriA_C"/>
    <property type="match status" value="1"/>
</dbReference>
<dbReference type="Pfam" id="PF18319">
    <property type="entry name" value="Zn_ribbon_PriA"/>
    <property type="match status" value="1"/>
</dbReference>
<dbReference type="GO" id="GO:0006310">
    <property type="term" value="P:DNA recombination"/>
    <property type="evidence" value="ECO:0007669"/>
    <property type="project" value="InterPro"/>
</dbReference>
<evidence type="ECO:0000256" key="1">
    <source>
        <dbReference type="ARBA" id="ARBA00022515"/>
    </source>
</evidence>
<dbReference type="InterPro" id="IPR014001">
    <property type="entry name" value="Helicase_ATP-bd"/>
</dbReference>
<dbReference type="NCBIfam" id="NF004065">
    <property type="entry name" value="PRK05580.1-1"/>
    <property type="match status" value="1"/>
</dbReference>
<name>A0A6N4DQX9_9GAMM</name>
<comment type="subunit">
    <text evidence="12">Component of the replication restart primosome.</text>
</comment>
<sequence length="736" mass="81709">MSQRLILQVAVPAPLHTLFDYLSPDGEPEARLRPGVRVMVPFGRGERCAVVMGLARHSGQPSSRLKAARRVLDDAPLFAPGDLALLEWAAAYYQHPIGEVVANALPVRLRRGEPVVDSEHRGWRLSESGRQEEPARLRRAPRQAQVLRFLAEAPDGLTREQIYVRCGACRAVLRNLLEKGWIEACEVPPEASLPVPGGQPAPTLNAHQVAAVEGVARGLGGFAVSLLEGVTGSGKTEVYLALIEHALARGCQTLVLVPEIGLTPQLMLRFQRRIAAPLALLHSGLSDRERERAWHAARSGRARVVVGTRSALFTPLPRLGLILVDEEHDLSFKQQEGFRYSARDLAVIRAQRSGCPVLLGSATPSLESLNNALRGRYGHLRLPERAGGAHAPRLDLLDIRSARLDGGLSPVMLRLTGEQLQAGNQVLLFLNRRGYAPVLTCYDCGWVAECGRCDARMTLHLQSRLLWCHHCGSQRRLERRCPECGGGEVHPMGQGTERLAETLGQRFPDVSLVRIDRDATRRKGSLERLLGEIREGRHTLLLGTQMLAKGHHFPDVTLVGILDVDQGLFGADFRAAERMAQLITQVAGRAGRAEKPGRVVIQTRHPDHPLLHTLVRQGYDAFARMALTERRETQFPPFSHQALLRAEAHDERLPRQFLELAMALGRELAARDVEFWGPVPAPMERRAGRYRAHLLVQGAERARLQRLLARWVPRLPDLEGARRVRWSIDVDPQEML</sequence>
<dbReference type="HAMAP" id="MF_00983">
    <property type="entry name" value="PriA"/>
    <property type="match status" value="1"/>
</dbReference>
<comment type="catalytic activity">
    <reaction evidence="11 12">
        <text>ATP + H2O = ADP + phosphate + H(+)</text>
        <dbReference type="Rhea" id="RHEA:13065"/>
        <dbReference type="ChEBI" id="CHEBI:15377"/>
        <dbReference type="ChEBI" id="CHEBI:15378"/>
        <dbReference type="ChEBI" id="CHEBI:30616"/>
        <dbReference type="ChEBI" id="CHEBI:43474"/>
        <dbReference type="ChEBI" id="CHEBI:456216"/>
        <dbReference type="EC" id="5.6.2.4"/>
    </reaction>
</comment>
<dbReference type="InterPro" id="IPR027417">
    <property type="entry name" value="P-loop_NTPase"/>
</dbReference>
<evidence type="ECO:0000256" key="8">
    <source>
        <dbReference type="ARBA" id="ARBA00022840"/>
    </source>
</evidence>
<evidence type="ECO:0000256" key="6">
    <source>
        <dbReference type="ARBA" id="ARBA00022806"/>
    </source>
</evidence>
<keyword evidence="8 12" id="KW-0067">ATP-binding</keyword>
<keyword evidence="6 12" id="KW-0347">Helicase</keyword>
<dbReference type="PROSITE" id="PS51192">
    <property type="entry name" value="HELICASE_ATP_BIND_1"/>
    <property type="match status" value="1"/>
</dbReference>
<comment type="cofactor">
    <cofactor evidence="12">
        <name>Zn(2+)</name>
        <dbReference type="ChEBI" id="CHEBI:29105"/>
    </cofactor>
    <text evidence="12">Binds 2 zinc ions per subunit.</text>
</comment>
<comment type="function">
    <text evidence="12">Initiates the restart of stalled replication forks, which reloads the replicative helicase on sites other than the origin of replication. Recognizes and binds to abandoned replication forks and remodels them to uncover a helicase loading site. Promotes assembly of the primosome at these replication forks.</text>
</comment>
<dbReference type="Pfam" id="PF00270">
    <property type="entry name" value="DEAD"/>
    <property type="match status" value="1"/>
</dbReference>
<evidence type="ECO:0000256" key="11">
    <source>
        <dbReference type="ARBA" id="ARBA00048988"/>
    </source>
</evidence>
<evidence type="ECO:0000256" key="7">
    <source>
        <dbReference type="ARBA" id="ARBA00022833"/>
    </source>
</evidence>
<feature type="binding site" evidence="12">
    <location>
        <position position="471"/>
    </location>
    <ligand>
        <name>Zn(2+)</name>
        <dbReference type="ChEBI" id="CHEBI:29105"/>
        <label>2</label>
    </ligand>
</feature>
<dbReference type="SUPFAM" id="SSF52540">
    <property type="entry name" value="P-loop containing nucleoside triphosphate hydrolases"/>
    <property type="match status" value="2"/>
</dbReference>
<dbReference type="Pfam" id="PF17764">
    <property type="entry name" value="PriA_3primeBD"/>
    <property type="match status" value="1"/>
</dbReference>
<dbReference type="Gene3D" id="3.40.50.300">
    <property type="entry name" value="P-loop containing nucleotide triphosphate hydrolases"/>
    <property type="match status" value="2"/>
</dbReference>
<dbReference type="GO" id="GO:0016787">
    <property type="term" value="F:hydrolase activity"/>
    <property type="evidence" value="ECO:0007669"/>
    <property type="project" value="UniProtKB-KW"/>
</dbReference>
<evidence type="ECO:0000313" key="15">
    <source>
        <dbReference type="Proteomes" id="UP000250928"/>
    </source>
</evidence>
<dbReference type="EC" id="5.6.2.4" evidence="12"/>
<dbReference type="GO" id="GO:0008270">
    <property type="term" value="F:zinc ion binding"/>
    <property type="evidence" value="ECO:0007669"/>
    <property type="project" value="UniProtKB-UniRule"/>
</dbReference>
<feature type="binding site" evidence="12">
    <location>
        <position position="481"/>
    </location>
    <ligand>
        <name>Zn(2+)</name>
        <dbReference type="ChEBI" id="CHEBI:29105"/>
        <label>1</label>
    </ligand>
</feature>
<gene>
    <name evidence="12" type="primary">priA</name>
    <name evidence="14" type="ORF">C3L24_11130</name>
</gene>
<keyword evidence="1 12" id="KW-0639">Primosome</keyword>
<comment type="caution">
    <text evidence="14">The sequence shown here is derived from an EMBL/GenBank/DDBJ whole genome shotgun (WGS) entry which is preliminary data.</text>
</comment>
<organism evidence="14 15">
    <name type="scientific">Candidatus Sedimenticola endophacoides</name>
    <dbReference type="NCBI Taxonomy" id="2548426"/>
    <lineage>
        <taxon>Bacteria</taxon>
        <taxon>Pseudomonadati</taxon>
        <taxon>Pseudomonadota</taxon>
        <taxon>Gammaproteobacteria</taxon>
        <taxon>Chromatiales</taxon>
        <taxon>Sedimenticolaceae</taxon>
        <taxon>Sedimenticola</taxon>
    </lineage>
</organism>
<feature type="binding site" evidence="12">
    <location>
        <position position="484"/>
    </location>
    <ligand>
        <name>Zn(2+)</name>
        <dbReference type="ChEBI" id="CHEBI:29105"/>
        <label>1</label>
    </ligand>
</feature>
<dbReference type="GO" id="GO:1990077">
    <property type="term" value="C:primosome complex"/>
    <property type="evidence" value="ECO:0007669"/>
    <property type="project" value="UniProtKB-UniRule"/>
</dbReference>
<dbReference type="PANTHER" id="PTHR30580">
    <property type="entry name" value="PRIMOSOMAL PROTEIN N"/>
    <property type="match status" value="1"/>
</dbReference>
<feature type="binding site" evidence="12">
    <location>
        <position position="450"/>
    </location>
    <ligand>
        <name>Zn(2+)</name>
        <dbReference type="ChEBI" id="CHEBI:29105"/>
        <label>2</label>
    </ligand>
</feature>
<dbReference type="NCBIfam" id="NF004067">
    <property type="entry name" value="PRK05580.1-4"/>
    <property type="match status" value="1"/>
</dbReference>
<dbReference type="GO" id="GO:0006270">
    <property type="term" value="P:DNA replication initiation"/>
    <property type="evidence" value="ECO:0007669"/>
    <property type="project" value="TreeGrafter"/>
</dbReference>
<feature type="domain" description="Helicase ATP-binding" evidence="13">
    <location>
        <begin position="216"/>
        <end position="382"/>
    </location>
</feature>
<evidence type="ECO:0000256" key="4">
    <source>
        <dbReference type="ARBA" id="ARBA00022741"/>
    </source>
</evidence>
<evidence type="ECO:0000313" key="14">
    <source>
        <dbReference type="EMBL" id="PUD99357.1"/>
    </source>
</evidence>
<dbReference type="InterPro" id="IPR001650">
    <property type="entry name" value="Helicase_C-like"/>
</dbReference>
<keyword evidence="9 12" id="KW-0238">DNA-binding</keyword>
<evidence type="ECO:0000256" key="2">
    <source>
        <dbReference type="ARBA" id="ARBA00022705"/>
    </source>
</evidence>
<dbReference type="FunFam" id="3.40.1440.60:FF:000001">
    <property type="entry name" value="Primosomal protein N"/>
    <property type="match status" value="1"/>
</dbReference>
<accession>A0A6N4DQX9</accession>
<dbReference type="PANTHER" id="PTHR30580:SF0">
    <property type="entry name" value="PRIMOSOMAL PROTEIN N"/>
    <property type="match status" value="1"/>
</dbReference>
<keyword evidence="10 12" id="KW-0413">Isomerase</keyword>
<dbReference type="SMART" id="SM00487">
    <property type="entry name" value="DEXDc"/>
    <property type="match status" value="1"/>
</dbReference>
<evidence type="ECO:0000259" key="13">
    <source>
        <dbReference type="PROSITE" id="PS51192"/>
    </source>
</evidence>
<dbReference type="InterPro" id="IPR042115">
    <property type="entry name" value="PriA_3primeBD_sf"/>
</dbReference>
<dbReference type="NCBIfam" id="TIGR00595">
    <property type="entry name" value="priA"/>
    <property type="match status" value="1"/>
</dbReference>
<dbReference type="InterPro" id="IPR041236">
    <property type="entry name" value="PriA_C"/>
</dbReference>
<reference evidence="14 15" key="1">
    <citation type="submission" date="2018-01" db="EMBL/GenBank/DDBJ databases">
        <title>Novel co-symbiosis in the lucinid bivalve Phacoides pectinatus.</title>
        <authorList>
            <person name="Lim S.J."/>
            <person name="Davis B.G."/>
            <person name="Gill D.E."/>
            <person name="Engel A.S."/>
            <person name="Anderson L.C."/>
            <person name="Campbell B.J."/>
        </authorList>
    </citation>
    <scope>NUCLEOTIDE SEQUENCE [LARGE SCALE GENOMIC DNA]</scope>
    <source>
        <strain evidence="14">N3_P5</strain>
    </source>
</reference>
<dbReference type="GO" id="GO:0006302">
    <property type="term" value="P:double-strand break repair"/>
    <property type="evidence" value="ECO:0007669"/>
    <property type="project" value="InterPro"/>
</dbReference>
<comment type="similarity">
    <text evidence="12">Belongs to the helicase family. PriA subfamily.</text>
</comment>
<dbReference type="InterPro" id="IPR041222">
    <property type="entry name" value="PriA_3primeBD"/>
</dbReference>
<dbReference type="CDD" id="cd18804">
    <property type="entry name" value="SF2_C_priA"/>
    <property type="match status" value="1"/>
</dbReference>
<protein>
    <recommendedName>
        <fullName evidence="12">Replication restart protein PriA</fullName>
    </recommendedName>
    <alternativeName>
        <fullName evidence="12">ATP-dependent DNA helicase PriA</fullName>
        <ecNumber evidence="12">5.6.2.4</ecNumber>
    </alternativeName>
    <alternativeName>
        <fullName evidence="12">DNA 3'-5' helicase PriA</fullName>
    </alternativeName>
</protein>
<dbReference type="InterPro" id="IPR005259">
    <property type="entry name" value="PriA"/>
</dbReference>
<dbReference type="FunFam" id="3.40.50.300:FF:000489">
    <property type="entry name" value="Primosome assembly protein PriA"/>
    <property type="match status" value="1"/>
</dbReference>
<keyword evidence="5 12" id="KW-0378">Hydrolase</keyword>
<dbReference type="GO" id="GO:0003677">
    <property type="term" value="F:DNA binding"/>
    <property type="evidence" value="ECO:0007669"/>
    <property type="project" value="UniProtKB-UniRule"/>
</dbReference>
<dbReference type="Pfam" id="PF00271">
    <property type="entry name" value="Helicase_C"/>
    <property type="match status" value="1"/>
</dbReference>
<dbReference type="GO" id="GO:0043138">
    <property type="term" value="F:3'-5' DNA helicase activity"/>
    <property type="evidence" value="ECO:0007669"/>
    <property type="project" value="UniProtKB-EC"/>
</dbReference>
<dbReference type="SMART" id="SM00490">
    <property type="entry name" value="HELICc"/>
    <property type="match status" value="1"/>
</dbReference>
<dbReference type="GO" id="GO:0006269">
    <property type="term" value="P:DNA replication, synthesis of primer"/>
    <property type="evidence" value="ECO:0007669"/>
    <property type="project" value="UniProtKB-KW"/>
</dbReference>
<dbReference type="GO" id="GO:0005524">
    <property type="term" value="F:ATP binding"/>
    <property type="evidence" value="ECO:0007669"/>
    <property type="project" value="UniProtKB-UniRule"/>
</dbReference>
<dbReference type="CDD" id="cd17929">
    <property type="entry name" value="DEXHc_priA"/>
    <property type="match status" value="1"/>
</dbReference>
<evidence type="ECO:0000256" key="3">
    <source>
        <dbReference type="ARBA" id="ARBA00022723"/>
    </source>
</evidence>
<dbReference type="InterPro" id="IPR040498">
    <property type="entry name" value="PriA_CRR"/>
</dbReference>
<evidence type="ECO:0000256" key="10">
    <source>
        <dbReference type="ARBA" id="ARBA00023235"/>
    </source>
</evidence>
<dbReference type="AlphaFoldDB" id="A0A6N4DQX9"/>
<proteinExistence type="inferred from homology"/>
<evidence type="ECO:0000256" key="12">
    <source>
        <dbReference type="HAMAP-Rule" id="MF_00983"/>
    </source>
</evidence>
<feature type="binding site" evidence="12">
    <location>
        <position position="441"/>
    </location>
    <ligand>
        <name>Zn(2+)</name>
        <dbReference type="ChEBI" id="CHEBI:29105"/>
        <label>1</label>
    </ligand>
</feature>
<dbReference type="InterPro" id="IPR011545">
    <property type="entry name" value="DEAD/DEAH_box_helicase_dom"/>
</dbReference>
<keyword evidence="4 12" id="KW-0547">Nucleotide-binding</keyword>
<feature type="binding site" evidence="12">
    <location>
        <position position="468"/>
    </location>
    <ligand>
        <name>Zn(2+)</name>
        <dbReference type="ChEBI" id="CHEBI:29105"/>
        <label>2</label>
    </ligand>
</feature>
<feature type="binding site" evidence="12">
    <location>
        <position position="453"/>
    </location>
    <ligand>
        <name>Zn(2+)</name>
        <dbReference type="ChEBI" id="CHEBI:29105"/>
        <label>2</label>
    </ligand>
</feature>
<dbReference type="Proteomes" id="UP000250928">
    <property type="component" value="Unassembled WGS sequence"/>
</dbReference>
<evidence type="ECO:0000256" key="9">
    <source>
        <dbReference type="ARBA" id="ARBA00023125"/>
    </source>
</evidence>
<keyword evidence="3 12" id="KW-0479">Metal-binding</keyword>
<evidence type="ECO:0000256" key="5">
    <source>
        <dbReference type="ARBA" id="ARBA00022801"/>
    </source>
</evidence>
<keyword evidence="7 12" id="KW-0862">Zinc</keyword>
<keyword evidence="2 12" id="KW-0235">DNA replication</keyword>